<name>A0AAJ5X1H0_9CAUL</name>
<evidence type="ECO:0000313" key="4">
    <source>
        <dbReference type="Proteomes" id="UP001213664"/>
    </source>
</evidence>
<reference evidence="3" key="1">
    <citation type="submission" date="2023-03" db="EMBL/GenBank/DDBJ databases">
        <title>Andean soil-derived lignocellulolytic bacterial consortium as a source of novel taxa and putative plastic-active enzymes.</title>
        <authorList>
            <person name="Diaz-Garcia L."/>
            <person name="Chuvochina M."/>
            <person name="Feuerriegel G."/>
            <person name="Bunk B."/>
            <person name="Sproer C."/>
            <person name="Streit W.R."/>
            <person name="Rodriguez L.M."/>
            <person name="Overmann J."/>
            <person name="Jimenez D.J."/>
        </authorList>
    </citation>
    <scope>NUCLEOTIDE SEQUENCE</scope>
    <source>
        <strain evidence="3">MAG 833</strain>
    </source>
</reference>
<dbReference type="InterPro" id="IPR045599">
    <property type="entry name" value="DUF6456"/>
</dbReference>
<dbReference type="Proteomes" id="UP001213664">
    <property type="component" value="Chromosome"/>
</dbReference>
<feature type="domain" description="DUF6456" evidence="2">
    <location>
        <begin position="104"/>
        <end position="237"/>
    </location>
</feature>
<evidence type="ECO:0000259" key="2">
    <source>
        <dbReference type="Pfam" id="PF20057"/>
    </source>
</evidence>
<feature type="compositionally biased region" description="Low complexity" evidence="1">
    <location>
        <begin position="66"/>
        <end position="80"/>
    </location>
</feature>
<dbReference type="EMBL" id="CP119326">
    <property type="protein sequence ID" value="WEK40274.1"/>
    <property type="molecule type" value="Genomic_DNA"/>
</dbReference>
<dbReference type="Pfam" id="PF20057">
    <property type="entry name" value="DUF6456"/>
    <property type="match status" value="1"/>
</dbReference>
<evidence type="ECO:0000313" key="3">
    <source>
        <dbReference type="EMBL" id="WEK40274.1"/>
    </source>
</evidence>
<gene>
    <name evidence="3" type="ORF">P0Y50_01330</name>
</gene>
<feature type="region of interest" description="Disordered" evidence="1">
    <location>
        <begin position="59"/>
        <end position="84"/>
    </location>
</feature>
<organism evidence="3 4">
    <name type="scientific">Candidatus Brevundimonas colombiensis</name>
    <dbReference type="NCBI Taxonomy" id="3121376"/>
    <lineage>
        <taxon>Bacteria</taxon>
        <taxon>Pseudomonadati</taxon>
        <taxon>Pseudomonadota</taxon>
        <taxon>Alphaproteobacteria</taxon>
        <taxon>Caulobacterales</taxon>
        <taxon>Caulobacteraceae</taxon>
        <taxon>Brevundimonas</taxon>
    </lineage>
</organism>
<accession>A0AAJ5X1H0</accession>
<proteinExistence type="predicted"/>
<evidence type="ECO:0000256" key="1">
    <source>
        <dbReference type="SAM" id="MobiDB-lite"/>
    </source>
</evidence>
<dbReference type="AlphaFoldDB" id="A0AAJ5X1H0"/>
<sequence>MSRVVERARNLMTRPGAWLAQDAQGAYALRLSADRRSRVSLTLNEDEFRALIDRPGLRARPGGGWRTRPAGEAAATASAPPGRPGVILGERDLIQPDGRVARRTANLGESPIAWLARRKDVSGRPWLTPAEAAAGERLRREAEFALRGPSLTMRWDALPTSGAGTAARLEPGDRALSASRRVEAALTAVGPRLRPMLNRICIHGDSLQLAETGLGLRRRQGKTVLKHALQALAEHYGIGV</sequence>
<protein>
    <submittedName>
        <fullName evidence="3">DUF6456 domain-containing protein</fullName>
    </submittedName>
</protein>